<dbReference type="EMBL" id="JAUOEK010000172">
    <property type="protein sequence ID" value="MDO5971783.1"/>
    <property type="molecule type" value="Genomic_DNA"/>
</dbReference>
<keyword evidence="3" id="KW-0325">Glycoprotein</keyword>
<dbReference type="InterPro" id="IPR027039">
    <property type="entry name" value="Crtac1"/>
</dbReference>
<sequence>MMKSKILFFCTLLLVVVACDKKKVENLSLLEFLQVEETGIDFSNDIKEGLGQNDNILTYTNFYNGGGVAVGDINNDGLVDLYLSANQKTGKLFLNKGGFRFKDITPESGLDTISGWKTGVTMVDINQDNLLDIYVCRSGRVHPQNRTNLLFINNGDLTFTENAKEYGLDDSSNSIQATFFDYDIDGDLDMFLLNHAIDPIKKLTRHLDNYEDDTNIGDKLYKNTDGHFAEVGKSTGILQSPLGDGLGVAVGDLYNDGQPSIYVCNDFLGRDYLYNYTGKGTFKENALQAMNHISYSSMGVDMADINNDGWQDIFVVDMKSSTNYGRKTNMASMDPKAFDILVKVGGHYQYMRNTLQMNNGNHTFSDIAPMAGLASSDWSWAPLFVDLDNDGFKDLFITNGIRKNTNNKDYDTYRKERFEIERKKVRPDIKSLVKEILNKIPSEEAVNLVYKNIDGLSFEKKNENWGVNIPSFSNGAAYADFDNDGDMDLVINNVDQPAHVYRNNSTEISNNHYIKVKLNGNPLNVNGIGAKVMVQTNSGKQFIEQHVSRGYQSSVDFKLHFGLGNNEIIDTLRVTWPDGKVNEMTEVEANQLVSINYNTATEPSLVKEKEDTFLFSDITKAYGLSHEHMENGYNDFKREVLLPHKMSTFGPALAVGDINQDGLDDFFIGGSKNYEGAIYLQNTNKTFTKTNQKQIITDRIHEDLDALFFDADNDGDLDLYVVSGGNEMPINHPYYQDRLYINNGQGLFTKSTKSIPKMHASGGVVKANDFDADGDLDLFIGGRLLPGKYPQTSRSYLLENINGQFTDVTSNHSTDLEFPGMVTDAIWSDYNSDGVKDLILVGEWMPITIFENNSGTLSKLKQNSGLDKSNGWWFSIAEADVNNDGSMDYLLGNLGENYKYKTTPEAPFNLYSNDFDNNGSLDIVLSFYENDTLYPLRGKECSTQQIPALKNKFKNYNAFGLATLEDVYDTKSLENATHLKAHTFSNSILINNKERFNLVKLPREAQASSVFGILYNDFDNDGLNDLVIAGNLFNSETETPRNDAGQGLFLKGNGTENFTPVSNYISGLNIPGDVKKVKPIRLGKVDDAKNGFIVAVNNDFLKLITIN</sequence>
<evidence type="ECO:0000313" key="5">
    <source>
        <dbReference type="EMBL" id="MDO5971783.1"/>
    </source>
</evidence>
<dbReference type="InterPro" id="IPR011519">
    <property type="entry name" value="UnbV_ASPIC"/>
</dbReference>
<dbReference type="InterPro" id="IPR013517">
    <property type="entry name" value="FG-GAP"/>
</dbReference>
<organism evidence="5 6">
    <name type="scientific">Flavivirga aquimarina</name>
    <dbReference type="NCBI Taxonomy" id="2027862"/>
    <lineage>
        <taxon>Bacteria</taxon>
        <taxon>Pseudomonadati</taxon>
        <taxon>Bacteroidota</taxon>
        <taxon>Flavobacteriia</taxon>
        <taxon>Flavobacteriales</taxon>
        <taxon>Flavobacteriaceae</taxon>
        <taxon>Flavivirga</taxon>
    </lineage>
</organism>
<dbReference type="Pfam" id="PF13517">
    <property type="entry name" value="FG-GAP_3"/>
    <property type="match status" value="5"/>
</dbReference>
<evidence type="ECO:0000256" key="1">
    <source>
        <dbReference type="ARBA" id="ARBA00022729"/>
    </source>
</evidence>
<proteinExistence type="predicted"/>
<dbReference type="InterPro" id="IPR013519">
    <property type="entry name" value="Int_alpha_beta-p"/>
</dbReference>
<evidence type="ECO:0000256" key="3">
    <source>
        <dbReference type="ARBA" id="ARBA00023180"/>
    </source>
</evidence>
<evidence type="ECO:0000256" key="2">
    <source>
        <dbReference type="ARBA" id="ARBA00022737"/>
    </source>
</evidence>
<dbReference type="Proteomes" id="UP001176883">
    <property type="component" value="Unassembled WGS sequence"/>
</dbReference>
<comment type="caution">
    <text evidence="5">The sequence shown here is derived from an EMBL/GenBank/DDBJ whole genome shotgun (WGS) entry which is preliminary data.</text>
</comment>
<dbReference type="RefSeq" id="WP_303279497.1">
    <property type="nucleotide sequence ID" value="NZ_JAUOEK010000172.1"/>
</dbReference>
<dbReference type="SUPFAM" id="SSF69318">
    <property type="entry name" value="Integrin alpha N-terminal domain"/>
    <property type="match status" value="3"/>
</dbReference>
<gene>
    <name evidence="5" type="ORF">Q4Q35_18430</name>
</gene>
<accession>A0ABT8WFF8</accession>
<evidence type="ECO:0000313" key="6">
    <source>
        <dbReference type="Proteomes" id="UP001176883"/>
    </source>
</evidence>
<dbReference type="Gene3D" id="2.130.10.130">
    <property type="entry name" value="Integrin alpha, N-terminal"/>
    <property type="match status" value="4"/>
</dbReference>
<dbReference type="InterPro" id="IPR028994">
    <property type="entry name" value="Integrin_alpha_N"/>
</dbReference>
<feature type="domain" description="ASPIC/UnbV" evidence="4">
    <location>
        <begin position="527"/>
        <end position="593"/>
    </location>
</feature>
<dbReference type="SMART" id="SM00191">
    <property type="entry name" value="Int_alpha"/>
    <property type="match status" value="2"/>
</dbReference>
<keyword evidence="6" id="KW-1185">Reference proteome</keyword>
<dbReference type="PROSITE" id="PS51257">
    <property type="entry name" value="PROKAR_LIPOPROTEIN"/>
    <property type="match status" value="1"/>
</dbReference>
<evidence type="ECO:0000259" key="4">
    <source>
        <dbReference type="Pfam" id="PF07593"/>
    </source>
</evidence>
<keyword evidence="2" id="KW-0677">Repeat</keyword>
<dbReference type="PANTHER" id="PTHR16026:SF0">
    <property type="entry name" value="CARTILAGE ACIDIC PROTEIN 1"/>
    <property type="match status" value="1"/>
</dbReference>
<name>A0ABT8WFF8_9FLAO</name>
<keyword evidence="1" id="KW-0732">Signal</keyword>
<dbReference type="Pfam" id="PF07593">
    <property type="entry name" value="UnbV_ASPIC"/>
    <property type="match status" value="1"/>
</dbReference>
<reference evidence="5" key="1">
    <citation type="submission" date="2023-07" db="EMBL/GenBank/DDBJ databases">
        <title>Two novel species in the genus Flavivirga.</title>
        <authorList>
            <person name="Kwon K."/>
        </authorList>
    </citation>
    <scope>NUCLEOTIDE SEQUENCE</scope>
    <source>
        <strain evidence="5">KCTC 52353</strain>
    </source>
</reference>
<dbReference type="PANTHER" id="PTHR16026">
    <property type="entry name" value="CARTILAGE ACIDIC PROTEIN 1"/>
    <property type="match status" value="1"/>
</dbReference>
<protein>
    <submittedName>
        <fullName evidence="5">VCBS repeat-containing protein</fullName>
    </submittedName>
</protein>